<gene>
    <name evidence="2" type="ordered locus">Slin_2023</name>
</gene>
<dbReference type="InterPro" id="IPR016181">
    <property type="entry name" value="Acyl_CoA_acyltransferase"/>
</dbReference>
<dbReference type="STRING" id="504472.Slin_2023"/>
<protein>
    <submittedName>
        <fullName evidence="2">GCN5-related N-acetyltransferase</fullName>
    </submittedName>
</protein>
<sequence length="177" mass="21521">MTFKRIDHEHHPYLIPIQKWYEDAFPVTERRQFTALRQLLRQPDMYLCGIESDEQLVGFFIYWHWKEFLFIEHFAIDPDQRGNRLGQRALRHLQQLNSPCFILEVELPTDDLSRRRIQFYEREGFSVNPFPYAQPPYQRGNPPIPMHLMSSPAVLSQQDFTEYSRLIHERVYERFYV</sequence>
<dbReference type="SUPFAM" id="SSF55729">
    <property type="entry name" value="Acyl-CoA N-acyltransferases (Nat)"/>
    <property type="match status" value="1"/>
</dbReference>
<evidence type="ECO:0000313" key="2">
    <source>
        <dbReference type="EMBL" id="ADB38068.1"/>
    </source>
</evidence>
<evidence type="ECO:0000259" key="1">
    <source>
        <dbReference type="PROSITE" id="PS51186"/>
    </source>
</evidence>
<dbReference type="Proteomes" id="UP000002028">
    <property type="component" value="Chromosome"/>
</dbReference>
<dbReference type="GO" id="GO:0016747">
    <property type="term" value="F:acyltransferase activity, transferring groups other than amino-acyl groups"/>
    <property type="evidence" value="ECO:0007669"/>
    <property type="project" value="InterPro"/>
</dbReference>
<dbReference type="KEGG" id="sli:Slin_2023"/>
<keyword evidence="3" id="KW-1185">Reference proteome</keyword>
<dbReference type="PROSITE" id="PS51186">
    <property type="entry name" value="GNAT"/>
    <property type="match status" value="1"/>
</dbReference>
<dbReference type="eggNOG" id="COG0456">
    <property type="taxonomic scope" value="Bacteria"/>
</dbReference>
<name>D2QCR3_SPILD</name>
<dbReference type="Pfam" id="PF00583">
    <property type="entry name" value="Acetyltransf_1"/>
    <property type="match status" value="1"/>
</dbReference>
<dbReference type="Gene3D" id="3.40.630.30">
    <property type="match status" value="1"/>
</dbReference>
<dbReference type="EMBL" id="CP001769">
    <property type="protein sequence ID" value="ADB38068.1"/>
    <property type="molecule type" value="Genomic_DNA"/>
</dbReference>
<organism evidence="2 3">
    <name type="scientific">Spirosoma linguale (strain ATCC 33905 / DSM 74 / LMG 10896 / Claus 1)</name>
    <dbReference type="NCBI Taxonomy" id="504472"/>
    <lineage>
        <taxon>Bacteria</taxon>
        <taxon>Pseudomonadati</taxon>
        <taxon>Bacteroidota</taxon>
        <taxon>Cytophagia</taxon>
        <taxon>Cytophagales</taxon>
        <taxon>Cytophagaceae</taxon>
        <taxon>Spirosoma</taxon>
    </lineage>
</organism>
<dbReference type="CDD" id="cd04301">
    <property type="entry name" value="NAT_SF"/>
    <property type="match status" value="1"/>
</dbReference>
<evidence type="ECO:0000313" key="3">
    <source>
        <dbReference type="Proteomes" id="UP000002028"/>
    </source>
</evidence>
<accession>D2QCR3</accession>
<feature type="domain" description="N-acetyltransferase" evidence="1">
    <location>
        <begin position="1"/>
        <end position="151"/>
    </location>
</feature>
<dbReference type="AlphaFoldDB" id="D2QCR3"/>
<dbReference type="HOGENOM" id="CLU_105077_1_2_10"/>
<proteinExistence type="predicted"/>
<dbReference type="InterPro" id="IPR000182">
    <property type="entry name" value="GNAT_dom"/>
</dbReference>
<dbReference type="RefSeq" id="WP_012926616.1">
    <property type="nucleotide sequence ID" value="NC_013730.1"/>
</dbReference>
<reference evidence="2 3" key="1">
    <citation type="journal article" date="2010" name="Stand. Genomic Sci.">
        <title>Complete genome sequence of Spirosoma linguale type strain (1).</title>
        <authorList>
            <person name="Lail K."/>
            <person name="Sikorski J."/>
            <person name="Saunders E."/>
            <person name="Lapidus A."/>
            <person name="Glavina Del Rio T."/>
            <person name="Copeland A."/>
            <person name="Tice H."/>
            <person name="Cheng J.-F."/>
            <person name="Lucas S."/>
            <person name="Nolan M."/>
            <person name="Bruce D."/>
            <person name="Goodwin L."/>
            <person name="Pitluck S."/>
            <person name="Ivanova N."/>
            <person name="Mavromatis K."/>
            <person name="Ovchinnikova G."/>
            <person name="Pati A."/>
            <person name="Chen A."/>
            <person name="Palaniappan K."/>
            <person name="Land M."/>
            <person name="Hauser L."/>
            <person name="Chang Y.-J."/>
            <person name="Jeffries C.D."/>
            <person name="Chain P."/>
            <person name="Brettin T."/>
            <person name="Detter J.C."/>
            <person name="Schuetze A."/>
            <person name="Rohde M."/>
            <person name="Tindall B.J."/>
            <person name="Goeker M."/>
            <person name="Bristow J."/>
            <person name="Eisen J.A."/>
            <person name="Markowitz V."/>
            <person name="Hugenholtz P."/>
            <person name="Kyrpides N.C."/>
            <person name="Klenk H.-P."/>
            <person name="Chen F."/>
        </authorList>
    </citation>
    <scope>NUCLEOTIDE SEQUENCE [LARGE SCALE GENOMIC DNA]</scope>
    <source>
        <strain evidence="3">ATCC 33905 / DSM 74 / LMG 10896 / Claus 1</strain>
    </source>
</reference>